<dbReference type="InterPro" id="IPR059179">
    <property type="entry name" value="MLKL-like_MCAfunc"/>
</dbReference>
<dbReference type="GO" id="GO:0007166">
    <property type="term" value="P:cell surface receptor signaling pathway"/>
    <property type="evidence" value="ECO:0007669"/>
    <property type="project" value="InterPro"/>
</dbReference>
<organism evidence="1 2">
    <name type="scientific">Acaulospora morrowiae</name>
    <dbReference type="NCBI Taxonomy" id="94023"/>
    <lineage>
        <taxon>Eukaryota</taxon>
        <taxon>Fungi</taxon>
        <taxon>Fungi incertae sedis</taxon>
        <taxon>Mucoromycota</taxon>
        <taxon>Glomeromycotina</taxon>
        <taxon>Glomeromycetes</taxon>
        <taxon>Diversisporales</taxon>
        <taxon>Acaulosporaceae</taxon>
        <taxon>Acaulospora</taxon>
    </lineage>
</organism>
<dbReference type="CDD" id="cd21037">
    <property type="entry name" value="MLKL_NTD"/>
    <property type="match status" value="1"/>
</dbReference>
<proteinExistence type="predicted"/>
<dbReference type="Gene3D" id="1.20.930.20">
    <property type="entry name" value="Adaptor protein Cbl, N-terminal domain"/>
    <property type="match status" value="1"/>
</dbReference>
<name>A0A9N9I7P5_9GLOM</name>
<gene>
    <name evidence="1" type="ORF">AMORRO_LOCUS13452</name>
</gene>
<evidence type="ECO:0000313" key="2">
    <source>
        <dbReference type="Proteomes" id="UP000789342"/>
    </source>
</evidence>
<feature type="non-terminal residue" evidence="1">
    <location>
        <position position="232"/>
    </location>
</feature>
<dbReference type="OrthoDB" id="2314769at2759"/>
<sequence>MLGDEDYNTTMDRDYVEEDTIVKKRDDDNFVEDAKAKKRDAAADEIYEIPSGAEEMLAYSIDMMSNAADAIKPFLPFIDIITGVSRAVLITYESSQYNRRTCAALLTRVEIAECAVKSLIRQKEERLKDFRSQNFYKSFVRFTRVMEKIQKFVENISQLSKFRRFISNISIKENLSAILYDFDACSNDLQLSISINIKEQTEKDMVILQNDLEQMTQFLENIDLHVTDIMKK</sequence>
<dbReference type="InterPro" id="IPR036537">
    <property type="entry name" value="Adaptor_Cbl_N_dom_sf"/>
</dbReference>
<evidence type="ECO:0000313" key="1">
    <source>
        <dbReference type="EMBL" id="CAG8722855.1"/>
    </source>
</evidence>
<reference evidence="1" key="1">
    <citation type="submission" date="2021-06" db="EMBL/GenBank/DDBJ databases">
        <authorList>
            <person name="Kallberg Y."/>
            <person name="Tangrot J."/>
            <person name="Rosling A."/>
        </authorList>
    </citation>
    <scope>NUCLEOTIDE SEQUENCE</scope>
    <source>
        <strain evidence="1">CL551</strain>
    </source>
</reference>
<keyword evidence="2" id="KW-1185">Reference proteome</keyword>
<comment type="caution">
    <text evidence="1">The sequence shown here is derived from an EMBL/GenBank/DDBJ whole genome shotgun (WGS) entry which is preliminary data.</text>
</comment>
<dbReference type="Proteomes" id="UP000789342">
    <property type="component" value="Unassembled WGS sequence"/>
</dbReference>
<dbReference type="AlphaFoldDB" id="A0A9N9I7P5"/>
<protein>
    <submittedName>
        <fullName evidence="1">10568_t:CDS:1</fullName>
    </submittedName>
</protein>
<dbReference type="EMBL" id="CAJVPV010023132">
    <property type="protein sequence ID" value="CAG8722855.1"/>
    <property type="molecule type" value="Genomic_DNA"/>
</dbReference>
<accession>A0A9N9I7P5</accession>